<keyword evidence="2" id="KW-0472">Membrane</keyword>
<evidence type="ECO:0000256" key="1">
    <source>
        <dbReference type="SAM" id="MobiDB-lite"/>
    </source>
</evidence>
<keyword evidence="2" id="KW-1133">Transmembrane helix</keyword>
<feature type="compositionally biased region" description="Basic and acidic residues" evidence="1">
    <location>
        <begin position="1"/>
        <end position="11"/>
    </location>
</feature>
<comment type="caution">
    <text evidence="3">The sequence shown here is derived from an EMBL/GenBank/DDBJ whole genome shotgun (WGS) entry which is preliminary data.</text>
</comment>
<dbReference type="EMBL" id="SRLO01000367">
    <property type="protein sequence ID" value="TNN58916.1"/>
    <property type="molecule type" value="Genomic_DNA"/>
</dbReference>
<evidence type="ECO:0000313" key="4">
    <source>
        <dbReference type="Proteomes" id="UP000314294"/>
    </source>
</evidence>
<reference evidence="3 4" key="1">
    <citation type="submission" date="2019-03" db="EMBL/GenBank/DDBJ databases">
        <title>First draft genome of Liparis tanakae, snailfish: a comprehensive survey of snailfish specific genes.</title>
        <authorList>
            <person name="Kim W."/>
            <person name="Song I."/>
            <person name="Jeong J.-H."/>
            <person name="Kim D."/>
            <person name="Kim S."/>
            <person name="Ryu S."/>
            <person name="Song J.Y."/>
            <person name="Lee S.K."/>
        </authorList>
    </citation>
    <scope>NUCLEOTIDE SEQUENCE [LARGE SCALE GENOMIC DNA]</scope>
    <source>
        <tissue evidence="3">Muscle</tissue>
    </source>
</reference>
<feature type="compositionally biased region" description="Basic and acidic residues" evidence="1">
    <location>
        <begin position="38"/>
        <end position="60"/>
    </location>
</feature>
<name>A0A4Z2GZG4_9TELE</name>
<feature type="transmembrane region" description="Helical" evidence="2">
    <location>
        <begin position="159"/>
        <end position="176"/>
    </location>
</feature>
<gene>
    <name evidence="3" type="ORF">EYF80_030829</name>
</gene>
<feature type="region of interest" description="Disordered" evidence="1">
    <location>
        <begin position="258"/>
        <end position="280"/>
    </location>
</feature>
<dbReference type="Proteomes" id="UP000314294">
    <property type="component" value="Unassembled WGS sequence"/>
</dbReference>
<organism evidence="3 4">
    <name type="scientific">Liparis tanakae</name>
    <name type="common">Tanaka's snailfish</name>
    <dbReference type="NCBI Taxonomy" id="230148"/>
    <lineage>
        <taxon>Eukaryota</taxon>
        <taxon>Metazoa</taxon>
        <taxon>Chordata</taxon>
        <taxon>Craniata</taxon>
        <taxon>Vertebrata</taxon>
        <taxon>Euteleostomi</taxon>
        <taxon>Actinopterygii</taxon>
        <taxon>Neopterygii</taxon>
        <taxon>Teleostei</taxon>
        <taxon>Neoteleostei</taxon>
        <taxon>Acanthomorphata</taxon>
        <taxon>Eupercaria</taxon>
        <taxon>Perciformes</taxon>
        <taxon>Cottioidei</taxon>
        <taxon>Cottales</taxon>
        <taxon>Liparidae</taxon>
        <taxon>Liparis</taxon>
    </lineage>
</organism>
<accession>A0A4Z2GZG4</accession>
<keyword evidence="4" id="KW-1185">Reference proteome</keyword>
<dbReference type="AlphaFoldDB" id="A0A4Z2GZG4"/>
<sequence>MQDATLCHDMDEQSEGIEPPTTERQSGPAAVRLSCRQRATEKPSGEPRAASESHDEAAVRKSECLLQRDGEEMLESALSLSLLNSSSSSSSSAEDFLPTSLRSGCGLALVGSVCSRQPPDDSSSRSLEFLHFILRFWNQIFTCRRREERRRKKRPSLEANFFLSGLLMYFCFWNIFSRALRCTSENTALLSIPLRGFPLAARGQEKPPTPPYPNPHPSTPLVKVTLRGVWVVHPVGADQIGHGAESFVARHGGPVAPRALWENAGPEKCQNAPNGKQKRE</sequence>
<proteinExistence type="predicted"/>
<evidence type="ECO:0000313" key="3">
    <source>
        <dbReference type="EMBL" id="TNN58916.1"/>
    </source>
</evidence>
<keyword evidence="2" id="KW-0812">Transmembrane</keyword>
<protein>
    <submittedName>
        <fullName evidence="3">Uncharacterized protein</fullName>
    </submittedName>
</protein>
<evidence type="ECO:0000256" key="2">
    <source>
        <dbReference type="SAM" id="Phobius"/>
    </source>
</evidence>
<feature type="region of interest" description="Disordered" evidence="1">
    <location>
        <begin position="1"/>
        <end position="60"/>
    </location>
</feature>